<feature type="compositionally biased region" description="Polar residues" evidence="1">
    <location>
        <begin position="31"/>
        <end position="42"/>
    </location>
</feature>
<keyword evidence="3" id="KW-1185">Reference proteome</keyword>
<comment type="caution">
    <text evidence="2">The sequence shown here is derived from an EMBL/GenBank/DDBJ whole genome shotgun (WGS) entry which is preliminary data.</text>
</comment>
<feature type="region of interest" description="Disordered" evidence="1">
    <location>
        <begin position="31"/>
        <end position="90"/>
    </location>
</feature>
<sequence length="238" mass="27159">MNTMHQLHDQFIELVQIQREKTQQNVALASNGAVNNGQQQSEGMGESAEAKNDNPRPVNSNSRQQRLEKRAQEREEVARQRSELGLPLQPPRNLRLAERVRTLELQMNLEHEEEAMITHLFTLELMLVPLLNKFKMPQAPLYYGTMDSEDYLRRYNSHTSLYRVSCEIACRAFDSTLIGAASSLPEPKEKLVTMYRGPNKTLKSSIERYTAEVSKTKDFDDEATLIGALSSTRGDITF</sequence>
<evidence type="ECO:0000256" key="1">
    <source>
        <dbReference type="SAM" id="MobiDB-lite"/>
    </source>
</evidence>
<gene>
    <name evidence="2" type="ORF">TIFTF001_035408</name>
</gene>
<dbReference type="Proteomes" id="UP001187192">
    <property type="component" value="Unassembled WGS sequence"/>
</dbReference>
<dbReference type="EMBL" id="BTGU01000315">
    <property type="protein sequence ID" value="GMN66346.1"/>
    <property type="molecule type" value="Genomic_DNA"/>
</dbReference>
<name>A0AA88E5K7_FICCA</name>
<feature type="compositionally biased region" description="Basic and acidic residues" evidence="1">
    <location>
        <begin position="65"/>
        <end position="82"/>
    </location>
</feature>
<dbReference type="AlphaFoldDB" id="A0AA88E5K7"/>
<proteinExistence type="predicted"/>
<protein>
    <submittedName>
        <fullName evidence="2">Uncharacterized protein</fullName>
    </submittedName>
</protein>
<organism evidence="2 3">
    <name type="scientific">Ficus carica</name>
    <name type="common">Common fig</name>
    <dbReference type="NCBI Taxonomy" id="3494"/>
    <lineage>
        <taxon>Eukaryota</taxon>
        <taxon>Viridiplantae</taxon>
        <taxon>Streptophyta</taxon>
        <taxon>Embryophyta</taxon>
        <taxon>Tracheophyta</taxon>
        <taxon>Spermatophyta</taxon>
        <taxon>Magnoliopsida</taxon>
        <taxon>eudicotyledons</taxon>
        <taxon>Gunneridae</taxon>
        <taxon>Pentapetalae</taxon>
        <taxon>rosids</taxon>
        <taxon>fabids</taxon>
        <taxon>Rosales</taxon>
        <taxon>Moraceae</taxon>
        <taxon>Ficeae</taxon>
        <taxon>Ficus</taxon>
    </lineage>
</organism>
<evidence type="ECO:0000313" key="2">
    <source>
        <dbReference type="EMBL" id="GMN66346.1"/>
    </source>
</evidence>
<reference evidence="2" key="1">
    <citation type="submission" date="2023-07" db="EMBL/GenBank/DDBJ databases">
        <title>draft genome sequence of fig (Ficus carica).</title>
        <authorList>
            <person name="Takahashi T."/>
            <person name="Nishimura K."/>
        </authorList>
    </citation>
    <scope>NUCLEOTIDE SEQUENCE</scope>
</reference>
<accession>A0AA88E5K7</accession>
<evidence type="ECO:0000313" key="3">
    <source>
        <dbReference type="Proteomes" id="UP001187192"/>
    </source>
</evidence>